<dbReference type="EMBL" id="VSSQ01061533">
    <property type="protein sequence ID" value="MPN14854.1"/>
    <property type="molecule type" value="Genomic_DNA"/>
</dbReference>
<evidence type="ECO:0000313" key="1">
    <source>
        <dbReference type="EMBL" id="MPN14854.1"/>
    </source>
</evidence>
<protein>
    <submittedName>
        <fullName evidence="1">Uncharacterized protein</fullName>
    </submittedName>
</protein>
<accession>A0A645FRN4</accession>
<proteinExistence type="predicted"/>
<sequence>MLRVDDTVGHHLQYTAVSELQLNVHLLHFFEDLKGPAFHGDLSAVLSDHEVRVQAKGCDLLFIFKAFLLPVCIV</sequence>
<organism evidence="1">
    <name type="scientific">bioreactor metagenome</name>
    <dbReference type="NCBI Taxonomy" id="1076179"/>
    <lineage>
        <taxon>unclassified sequences</taxon>
        <taxon>metagenomes</taxon>
        <taxon>ecological metagenomes</taxon>
    </lineage>
</organism>
<name>A0A645FRN4_9ZZZZ</name>
<gene>
    <name evidence="1" type="ORF">SDC9_162183</name>
</gene>
<dbReference type="AlphaFoldDB" id="A0A645FRN4"/>
<comment type="caution">
    <text evidence="1">The sequence shown here is derived from an EMBL/GenBank/DDBJ whole genome shotgun (WGS) entry which is preliminary data.</text>
</comment>
<reference evidence="1" key="1">
    <citation type="submission" date="2019-08" db="EMBL/GenBank/DDBJ databases">
        <authorList>
            <person name="Kucharzyk K."/>
            <person name="Murdoch R.W."/>
            <person name="Higgins S."/>
            <person name="Loffler F."/>
        </authorList>
    </citation>
    <scope>NUCLEOTIDE SEQUENCE</scope>
</reference>